<reference evidence="3" key="1">
    <citation type="submission" date="2017-04" db="EMBL/GenBank/DDBJ databases">
        <title>Function of individual gut microbiota members based on whole genome sequencing of pure cultures obtained from chicken caecum.</title>
        <authorList>
            <person name="Medvecky M."/>
            <person name="Cejkova D."/>
            <person name="Polansky O."/>
            <person name="Karasova D."/>
            <person name="Kubasova T."/>
            <person name="Cizek A."/>
            <person name="Rychlik I."/>
        </authorList>
    </citation>
    <scope>NUCLEOTIDE SEQUENCE [LARGE SCALE GENOMIC DNA]</scope>
    <source>
        <strain evidence="3">An175</strain>
    </source>
</reference>
<sequence length="327" mass="37647">MPGVTKEQIQAAREADLFAYLQFHEPGVLKRDGPNYRHKEHDSLVYVTGKRYWYWNSRGRSINALDYLIQIRGYGLVDAVHTLVGGEIEQTPAYRSAAATERVHKEPEKKPFSLPWARRCATSAVSYLQRRGISSDVISRCFREGLFYEARYHGEPVCVFVGKDEAGKAKFACMRSITGNLRKDVYGSDKEYSFCYPPKNPGSRHVAVFEAPIDALSHATLQELEGWKWDGYRLSLGGTSHVALIAFLERHPEIRRVNLYMDNDLGGLKNARRIQAMLHEDRRFRHIRVGINPPRTGKDYNEKLLRIREQIQERQQPRRQKEAAVSI</sequence>
<name>A0A1Y4MLF4_9FIRM</name>
<gene>
    <name evidence="2" type="ORF">B5F11_11520</name>
</gene>
<dbReference type="InterPro" id="IPR025054">
    <property type="entry name" value="DUF3991"/>
</dbReference>
<dbReference type="AlphaFoldDB" id="A0A1Y4MLF4"/>
<dbReference type="Proteomes" id="UP000196386">
    <property type="component" value="Unassembled WGS sequence"/>
</dbReference>
<evidence type="ECO:0000313" key="3">
    <source>
        <dbReference type="Proteomes" id="UP000196386"/>
    </source>
</evidence>
<dbReference type="InterPro" id="IPR034154">
    <property type="entry name" value="TOPRIM_DnaG/twinkle"/>
</dbReference>
<keyword evidence="2" id="KW-0413">Isomerase</keyword>
<dbReference type="Gene3D" id="3.40.1360.10">
    <property type="match status" value="1"/>
</dbReference>
<accession>A0A1Y4MLF4</accession>
<organism evidence="2 3">
    <name type="scientific">Anaerotruncus colihominis</name>
    <dbReference type="NCBI Taxonomy" id="169435"/>
    <lineage>
        <taxon>Bacteria</taxon>
        <taxon>Bacillati</taxon>
        <taxon>Bacillota</taxon>
        <taxon>Clostridia</taxon>
        <taxon>Eubacteriales</taxon>
        <taxon>Oscillospiraceae</taxon>
        <taxon>Anaerotruncus</taxon>
    </lineage>
</organism>
<protein>
    <submittedName>
        <fullName evidence="2">Topoisomerase</fullName>
    </submittedName>
</protein>
<proteinExistence type="predicted"/>
<dbReference type="EMBL" id="NFKP01000013">
    <property type="protein sequence ID" value="OUP68969.1"/>
    <property type="molecule type" value="Genomic_DNA"/>
</dbReference>
<evidence type="ECO:0000313" key="2">
    <source>
        <dbReference type="EMBL" id="OUP68969.1"/>
    </source>
</evidence>
<dbReference type="RefSeq" id="WP_087301647.1">
    <property type="nucleotide sequence ID" value="NZ_NFKP01000013.1"/>
</dbReference>
<comment type="caution">
    <text evidence="2">The sequence shown here is derived from an EMBL/GenBank/DDBJ whole genome shotgun (WGS) entry which is preliminary data.</text>
</comment>
<dbReference type="Pfam" id="PF13154">
    <property type="entry name" value="DUF3991"/>
    <property type="match status" value="1"/>
</dbReference>
<dbReference type="GO" id="GO:0016853">
    <property type="term" value="F:isomerase activity"/>
    <property type="evidence" value="ECO:0007669"/>
    <property type="project" value="UniProtKB-KW"/>
</dbReference>
<feature type="domain" description="DUF3991" evidence="1">
    <location>
        <begin position="127"/>
        <end position="196"/>
    </location>
</feature>
<dbReference type="CDD" id="cd01029">
    <property type="entry name" value="TOPRIM_primases"/>
    <property type="match status" value="1"/>
</dbReference>
<dbReference type="SUPFAM" id="SSF57783">
    <property type="entry name" value="Zinc beta-ribbon"/>
    <property type="match status" value="1"/>
</dbReference>
<evidence type="ECO:0000259" key="1">
    <source>
        <dbReference type="Pfam" id="PF13154"/>
    </source>
</evidence>
<dbReference type="Pfam" id="PF13155">
    <property type="entry name" value="Toprim_2"/>
    <property type="match status" value="1"/>
</dbReference>